<organism evidence="2 3">
    <name type="scientific">Oryza meyeriana var. granulata</name>
    <dbReference type="NCBI Taxonomy" id="110450"/>
    <lineage>
        <taxon>Eukaryota</taxon>
        <taxon>Viridiplantae</taxon>
        <taxon>Streptophyta</taxon>
        <taxon>Embryophyta</taxon>
        <taxon>Tracheophyta</taxon>
        <taxon>Spermatophyta</taxon>
        <taxon>Magnoliopsida</taxon>
        <taxon>Liliopsida</taxon>
        <taxon>Poales</taxon>
        <taxon>Poaceae</taxon>
        <taxon>BOP clade</taxon>
        <taxon>Oryzoideae</taxon>
        <taxon>Oryzeae</taxon>
        <taxon>Oryzinae</taxon>
        <taxon>Oryza</taxon>
        <taxon>Oryza meyeriana</taxon>
    </lineage>
</organism>
<protein>
    <recommendedName>
        <fullName evidence="4">No apical meristem-associated C-terminal domain-containing protein</fullName>
    </recommendedName>
</protein>
<name>A0A6G1BRR5_9ORYZ</name>
<keyword evidence="3" id="KW-1185">Reference proteome</keyword>
<dbReference type="EMBL" id="SPHZ02000011">
    <property type="protein sequence ID" value="KAF0890532.1"/>
    <property type="molecule type" value="Genomic_DNA"/>
</dbReference>
<evidence type="ECO:0000313" key="3">
    <source>
        <dbReference type="Proteomes" id="UP000479710"/>
    </source>
</evidence>
<sequence>MANAGESSKIKEQICHIAWNVRRCPNSTPEEQHKWKDNIFGVKAKKKAKLQRELEVRETVTIQSEEEEENHEAIEGLDNIGDSTTQKKKLGPMDKYATPIDHKQANEAKKD</sequence>
<proteinExistence type="predicted"/>
<evidence type="ECO:0000256" key="1">
    <source>
        <dbReference type="SAM" id="MobiDB-lite"/>
    </source>
</evidence>
<feature type="region of interest" description="Disordered" evidence="1">
    <location>
        <begin position="63"/>
        <end position="111"/>
    </location>
</feature>
<comment type="caution">
    <text evidence="2">The sequence shown here is derived from an EMBL/GenBank/DDBJ whole genome shotgun (WGS) entry which is preliminary data.</text>
</comment>
<evidence type="ECO:0008006" key="4">
    <source>
        <dbReference type="Google" id="ProtNLM"/>
    </source>
</evidence>
<reference evidence="2 3" key="1">
    <citation type="submission" date="2019-11" db="EMBL/GenBank/DDBJ databases">
        <title>Whole genome sequence of Oryza granulata.</title>
        <authorList>
            <person name="Li W."/>
        </authorList>
    </citation>
    <scope>NUCLEOTIDE SEQUENCE [LARGE SCALE GENOMIC DNA]</scope>
    <source>
        <strain evidence="3">cv. Menghai</strain>
        <tissue evidence="2">Leaf</tissue>
    </source>
</reference>
<feature type="compositionally biased region" description="Basic and acidic residues" evidence="1">
    <location>
        <begin position="100"/>
        <end position="111"/>
    </location>
</feature>
<evidence type="ECO:0000313" key="2">
    <source>
        <dbReference type="EMBL" id="KAF0890532.1"/>
    </source>
</evidence>
<accession>A0A6G1BRR5</accession>
<dbReference type="Proteomes" id="UP000479710">
    <property type="component" value="Unassembled WGS sequence"/>
</dbReference>
<dbReference type="AlphaFoldDB" id="A0A6G1BRR5"/>
<gene>
    <name evidence="2" type="ORF">E2562_003747</name>
</gene>